<evidence type="ECO:0000256" key="1">
    <source>
        <dbReference type="SAM" id="MobiDB-lite"/>
    </source>
</evidence>
<reference evidence="4 5" key="1">
    <citation type="submission" date="2020-07" db="EMBL/GenBank/DDBJ databases">
        <title>Sequencing the genomes of 1000 actinobacteria strains.</title>
        <authorList>
            <person name="Klenk H.-P."/>
        </authorList>
    </citation>
    <scope>NUCLEOTIDE SEQUENCE [LARGE SCALE GENOMIC DNA]</scope>
    <source>
        <strain evidence="4 5">DSM 45927</strain>
    </source>
</reference>
<gene>
    <name evidence="4" type="ORF">HNR12_001621</name>
</gene>
<feature type="region of interest" description="Disordered" evidence="1">
    <location>
        <begin position="1"/>
        <end position="31"/>
    </location>
</feature>
<evidence type="ECO:0000313" key="4">
    <source>
        <dbReference type="EMBL" id="NYI95344.1"/>
    </source>
</evidence>
<evidence type="ECO:0000256" key="2">
    <source>
        <dbReference type="SAM" id="Phobius"/>
    </source>
</evidence>
<organism evidence="4 5">
    <name type="scientific">Streptomonospora nanhaiensis</name>
    <dbReference type="NCBI Taxonomy" id="1323731"/>
    <lineage>
        <taxon>Bacteria</taxon>
        <taxon>Bacillati</taxon>
        <taxon>Actinomycetota</taxon>
        <taxon>Actinomycetes</taxon>
        <taxon>Streptosporangiales</taxon>
        <taxon>Nocardiopsidaceae</taxon>
        <taxon>Streptomonospora</taxon>
    </lineage>
</organism>
<sequence length="349" mass="37672">MAENPRPTPRRQRDPVARSGQDGRRERRWRRRPRTRTLAIAAVAVIALLAAALVVRQPAPVGHFTSGPAKTEFAAAYRTAMAELPEPDAVHDLRTDFGVVRAYHFDGPADGVPLVLLPGRAAASPVWADNLPSLLRHRDVYTVDLLGEPGMSVQDRPITSDADQARWLHQAVRALPEERVHLLGLSIGGWTAVNLAMREPAGIAGVALVDPVYVFDGMPLETVVRSVPASVPWLPRSWRESFNSYTAGGAPADDSPQGALIEAGMRTYALRLPQPGQIPEERLAGLRPPVLAVLAGESVMHDPATAEAAARRALPDDRVKVYPDASHAINGEYPEEVAADVGAFLDAVE</sequence>
<dbReference type="InterPro" id="IPR050266">
    <property type="entry name" value="AB_hydrolase_sf"/>
</dbReference>
<comment type="caution">
    <text evidence="4">The sequence shown here is derived from an EMBL/GenBank/DDBJ whole genome shotgun (WGS) entry which is preliminary data.</text>
</comment>
<keyword evidence="2" id="KW-0472">Membrane</keyword>
<accession>A0A853BKV3</accession>
<keyword evidence="2" id="KW-0812">Transmembrane</keyword>
<dbReference type="SUPFAM" id="SSF53474">
    <property type="entry name" value="alpha/beta-Hydrolases"/>
    <property type="match status" value="1"/>
</dbReference>
<dbReference type="Proteomes" id="UP000575985">
    <property type="component" value="Unassembled WGS sequence"/>
</dbReference>
<dbReference type="PANTHER" id="PTHR43798">
    <property type="entry name" value="MONOACYLGLYCEROL LIPASE"/>
    <property type="match status" value="1"/>
</dbReference>
<dbReference type="Gene3D" id="3.40.50.1820">
    <property type="entry name" value="alpha/beta hydrolase"/>
    <property type="match status" value="1"/>
</dbReference>
<name>A0A853BKV3_9ACTN</name>
<feature type="transmembrane region" description="Helical" evidence="2">
    <location>
        <begin position="37"/>
        <end position="55"/>
    </location>
</feature>
<dbReference type="InterPro" id="IPR029058">
    <property type="entry name" value="AB_hydrolase_fold"/>
</dbReference>
<dbReference type="RefSeq" id="WP_179766875.1">
    <property type="nucleotide sequence ID" value="NZ_JACCFO010000001.1"/>
</dbReference>
<proteinExistence type="predicted"/>
<feature type="compositionally biased region" description="Basic and acidic residues" evidence="1">
    <location>
        <begin position="11"/>
        <end position="25"/>
    </location>
</feature>
<dbReference type="PANTHER" id="PTHR43798:SF33">
    <property type="entry name" value="HYDROLASE, PUTATIVE (AFU_ORTHOLOGUE AFUA_2G14860)-RELATED"/>
    <property type="match status" value="1"/>
</dbReference>
<keyword evidence="2" id="KW-1133">Transmembrane helix</keyword>
<dbReference type="GO" id="GO:0016020">
    <property type="term" value="C:membrane"/>
    <property type="evidence" value="ECO:0007669"/>
    <property type="project" value="TreeGrafter"/>
</dbReference>
<dbReference type="EMBL" id="JACCFO010000001">
    <property type="protein sequence ID" value="NYI95344.1"/>
    <property type="molecule type" value="Genomic_DNA"/>
</dbReference>
<dbReference type="Pfam" id="PF12697">
    <property type="entry name" value="Abhydrolase_6"/>
    <property type="match status" value="1"/>
</dbReference>
<keyword evidence="5" id="KW-1185">Reference proteome</keyword>
<evidence type="ECO:0000259" key="3">
    <source>
        <dbReference type="Pfam" id="PF12697"/>
    </source>
</evidence>
<protein>
    <submittedName>
        <fullName evidence="4">Pimeloyl-ACP methyl ester carboxylesterase</fullName>
    </submittedName>
</protein>
<dbReference type="AlphaFoldDB" id="A0A853BKV3"/>
<evidence type="ECO:0000313" key="5">
    <source>
        <dbReference type="Proteomes" id="UP000575985"/>
    </source>
</evidence>
<feature type="domain" description="AB hydrolase-1" evidence="3">
    <location>
        <begin position="114"/>
        <end position="339"/>
    </location>
</feature>
<dbReference type="GO" id="GO:0003824">
    <property type="term" value="F:catalytic activity"/>
    <property type="evidence" value="ECO:0007669"/>
    <property type="project" value="UniProtKB-ARBA"/>
</dbReference>
<dbReference type="InterPro" id="IPR000073">
    <property type="entry name" value="AB_hydrolase_1"/>
</dbReference>